<dbReference type="PANTHER" id="PTHR43866">
    <property type="entry name" value="MALONATE-SEMIALDEHYDE DEHYDROGENASE"/>
    <property type="match status" value="1"/>
</dbReference>
<dbReference type="InterPro" id="IPR016163">
    <property type="entry name" value="Ald_DH_C"/>
</dbReference>
<dbReference type="InterPro" id="IPR010061">
    <property type="entry name" value="MeMal-semiAld_DH"/>
</dbReference>
<dbReference type="GO" id="GO:0006210">
    <property type="term" value="P:thymine catabolic process"/>
    <property type="evidence" value="ECO:0007669"/>
    <property type="project" value="TreeGrafter"/>
</dbReference>
<dbReference type="AlphaFoldDB" id="A0A8S0TCL5"/>
<dbReference type="GO" id="GO:0004491">
    <property type="term" value="F:methylmalonate-semialdehyde dehydrogenase (acylating, NAD) activity"/>
    <property type="evidence" value="ECO:0007669"/>
    <property type="project" value="InterPro"/>
</dbReference>
<feature type="domain" description="Aldehyde dehydrogenase" evidence="2">
    <location>
        <begin position="66"/>
        <end position="141"/>
    </location>
</feature>
<dbReference type="OrthoDB" id="310895at2759"/>
<proteinExistence type="inferred from homology"/>
<dbReference type="SUPFAM" id="SSF53720">
    <property type="entry name" value="ALDH-like"/>
    <property type="match status" value="1"/>
</dbReference>
<sequence>MIYRVMVKNRIHCNEITVSPNISDGAAAFTSTGEEREAVESSDICTYKFPIFNCCLTILETGKFALSQVPLTTKEEFKSAVSVAKQAFPTRRNTKITAWQRVMFKLQDLIRKNMDKLASNISTEQGKTLKGAQGDVARWWNMHGNTADGKDTVNAICDDVDIRAVSFVGSNIVIQHNMGAKNHGIVLPDAIVDAMLNALVAVGFGAAGRRCMALSTVIFAGDSKSWEEKLVERAKALKVDIGTDPQADLGPVIGNFIGPTILSDVTADMECYKEEIFGPVLICMKADSLEEAINIVNRNKSGNGAALFTTSRVAARKFQTEIEAGQWYSSNLRQGRRSVIYTDQDSYSTMEGSTKWCCIVPGNAYFSEDMISQTTQCT</sequence>
<dbReference type="Proteomes" id="UP000594638">
    <property type="component" value="Unassembled WGS sequence"/>
</dbReference>
<evidence type="ECO:0000256" key="1">
    <source>
        <dbReference type="ARBA" id="ARBA00009986"/>
    </source>
</evidence>
<protein>
    <submittedName>
        <fullName evidence="3">Methylmalonate-semialdehyde dehydrogenase [acylating], mitochondrial</fullName>
    </submittedName>
</protein>
<dbReference type="Gramene" id="OE9A065615T1">
    <property type="protein sequence ID" value="OE9A065615C1"/>
    <property type="gene ID" value="OE9A065615"/>
</dbReference>
<keyword evidence="4" id="KW-1185">Reference proteome</keyword>
<dbReference type="Gene3D" id="3.40.605.10">
    <property type="entry name" value="Aldehyde Dehydrogenase, Chain A, domain 1"/>
    <property type="match status" value="2"/>
</dbReference>
<comment type="caution">
    <text evidence="3">The sequence shown here is derived from an EMBL/GenBank/DDBJ whole genome shotgun (WGS) entry which is preliminary data.</text>
</comment>
<gene>
    <name evidence="3" type="ORF">OLEA9_A065615</name>
</gene>
<dbReference type="EMBL" id="CACTIH010005796">
    <property type="protein sequence ID" value="CAA3001980.1"/>
    <property type="molecule type" value="Genomic_DNA"/>
</dbReference>
<dbReference type="GO" id="GO:0006574">
    <property type="term" value="P:L-valine catabolic process"/>
    <property type="evidence" value="ECO:0007669"/>
    <property type="project" value="TreeGrafter"/>
</dbReference>
<feature type="domain" description="Aldehyde dehydrogenase" evidence="2">
    <location>
        <begin position="254"/>
        <end position="329"/>
    </location>
</feature>
<feature type="domain" description="Aldehyde dehydrogenase" evidence="2">
    <location>
        <begin position="147"/>
        <end position="253"/>
    </location>
</feature>
<dbReference type="InterPro" id="IPR015590">
    <property type="entry name" value="Aldehyde_DH_dom"/>
</dbReference>
<comment type="similarity">
    <text evidence="1">Belongs to the aldehyde dehydrogenase family.</text>
</comment>
<dbReference type="Gene3D" id="3.40.309.10">
    <property type="entry name" value="Aldehyde Dehydrogenase, Chain A, domain 2"/>
    <property type="match status" value="2"/>
</dbReference>
<accession>A0A8S0TCL5</accession>
<dbReference type="PANTHER" id="PTHR43866:SF3">
    <property type="entry name" value="METHYLMALONATE-SEMIALDEHYDE DEHYDROGENASE [ACYLATING], MITOCHONDRIAL"/>
    <property type="match status" value="1"/>
</dbReference>
<evidence type="ECO:0000259" key="2">
    <source>
        <dbReference type="Pfam" id="PF00171"/>
    </source>
</evidence>
<name>A0A8S0TCL5_OLEEU</name>
<dbReference type="GO" id="GO:0005739">
    <property type="term" value="C:mitochondrion"/>
    <property type="evidence" value="ECO:0007669"/>
    <property type="project" value="TreeGrafter"/>
</dbReference>
<dbReference type="Pfam" id="PF00171">
    <property type="entry name" value="Aldedh"/>
    <property type="match status" value="3"/>
</dbReference>
<evidence type="ECO:0000313" key="4">
    <source>
        <dbReference type="Proteomes" id="UP000594638"/>
    </source>
</evidence>
<dbReference type="InterPro" id="IPR016161">
    <property type="entry name" value="Ald_DH/histidinol_DH"/>
</dbReference>
<evidence type="ECO:0000313" key="3">
    <source>
        <dbReference type="EMBL" id="CAA3001980.1"/>
    </source>
</evidence>
<organism evidence="3 4">
    <name type="scientific">Olea europaea subsp. europaea</name>
    <dbReference type="NCBI Taxonomy" id="158383"/>
    <lineage>
        <taxon>Eukaryota</taxon>
        <taxon>Viridiplantae</taxon>
        <taxon>Streptophyta</taxon>
        <taxon>Embryophyta</taxon>
        <taxon>Tracheophyta</taxon>
        <taxon>Spermatophyta</taxon>
        <taxon>Magnoliopsida</taxon>
        <taxon>eudicotyledons</taxon>
        <taxon>Gunneridae</taxon>
        <taxon>Pentapetalae</taxon>
        <taxon>asterids</taxon>
        <taxon>lamiids</taxon>
        <taxon>Lamiales</taxon>
        <taxon>Oleaceae</taxon>
        <taxon>Oleeae</taxon>
        <taxon>Olea</taxon>
    </lineage>
</organism>
<reference evidence="3 4" key="1">
    <citation type="submission" date="2019-12" db="EMBL/GenBank/DDBJ databases">
        <authorList>
            <person name="Alioto T."/>
            <person name="Alioto T."/>
            <person name="Gomez Garrido J."/>
        </authorList>
    </citation>
    <scope>NUCLEOTIDE SEQUENCE [LARGE SCALE GENOMIC DNA]</scope>
</reference>
<dbReference type="InterPro" id="IPR016162">
    <property type="entry name" value="Ald_DH_N"/>
</dbReference>